<dbReference type="NCBIfam" id="NF033580">
    <property type="entry name" value="transpos_IS5_3"/>
    <property type="match status" value="1"/>
</dbReference>
<gene>
    <name evidence="3" type="ORF">Pan14r_04660</name>
</gene>
<dbReference type="AlphaFoldDB" id="A0A5C5Y0T4"/>
<dbReference type="InterPro" id="IPR025161">
    <property type="entry name" value="IS402-like_dom"/>
</dbReference>
<dbReference type="EMBL" id="SJPL01000001">
    <property type="protein sequence ID" value="TWT68223.1"/>
    <property type="molecule type" value="Genomic_DNA"/>
</dbReference>
<dbReference type="Proteomes" id="UP000317238">
    <property type="component" value="Unassembled WGS sequence"/>
</dbReference>
<dbReference type="RefSeq" id="WP_145296833.1">
    <property type="nucleotide sequence ID" value="NZ_CP036319.1"/>
</dbReference>
<name>A0A5C5Y0T4_9PLAN</name>
<accession>A0A5C5Y0T4</accession>
<protein>
    <submittedName>
        <fullName evidence="3">Transposase DDE domain protein</fullName>
    </submittedName>
</protein>
<feature type="domain" description="Transposase IS4-like" evidence="1">
    <location>
        <begin position="97"/>
        <end position="253"/>
    </location>
</feature>
<dbReference type="OrthoDB" id="215598at2"/>
<reference evidence="3 4" key="1">
    <citation type="submission" date="2019-02" db="EMBL/GenBank/DDBJ databases">
        <title>Deep-cultivation of Planctomycetes and their phenomic and genomic characterization uncovers novel biology.</title>
        <authorList>
            <person name="Wiegand S."/>
            <person name="Jogler M."/>
            <person name="Boedeker C."/>
            <person name="Pinto D."/>
            <person name="Vollmers J."/>
            <person name="Rivas-Marin E."/>
            <person name="Kohn T."/>
            <person name="Peeters S.H."/>
            <person name="Heuer A."/>
            <person name="Rast P."/>
            <person name="Oberbeckmann S."/>
            <person name="Bunk B."/>
            <person name="Jeske O."/>
            <person name="Meyerdierks A."/>
            <person name="Storesund J.E."/>
            <person name="Kallscheuer N."/>
            <person name="Luecker S."/>
            <person name="Lage O.M."/>
            <person name="Pohl T."/>
            <person name="Merkel B.J."/>
            <person name="Hornburger P."/>
            <person name="Mueller R.-W."/>
            <person name="Bruemmer F."/>
            <person name="Labrenz M."/>
            <person name="Spormann A.M."/>
            <person name="Op Den Camp H."/>
            <person name="Overmann J."/>
            <person name="Amann R."/>
            <person name="Jetten M.S.M."/>
            <person name="Mascher T."/>
            <person name="Medema M.H."/>
            <person name="Devos D.P."/>
            <person name="Kaster A.-K."/>
            <person name="Ovreas L."/>
            <person name="Rohde M."/>
            <person name="Galperin M.Y."/>
            <person name="Jogler C."/>
        </authorList>
    </citation>
    <scope>NUCLEOTIDE SEQUENCE [LARGE SCALE GENOMIC DNA]</scope>
    <source>
        <strain evidence="3 4">Pan14r</strain>
    </source>
</reference>
<dbReference type="GO" id="GO:0003677">
    <property type="term" value="F:DNA binding"/>
    <property type="evidence" value="ECO:0007669"/>
    <property type="project" value="InterPro"/>
</dbReference>
<feature type="domain" description="Insertion element IS402-like" evidence="2">
    <location>
        <begin position="6"/>
        <end position="79"/>
    </location>
</feature>
<dbReference type="Pfam" id="PF13340">
    <property type="entry name" value="DUF4096"/>
    <property type="match status" value="1"/>
</dbReference>
<evidence type="ECO:0000259" key="1">
    <source>
        <dbReference type="Pfam" id="PF01609"/>
    </source>
</evidence>
<dbReference type="PANTHER" id="PTHR30007:SF1">
    <property type="entry name" value="BLR1914 PROTEIN"/>
    <property type="match status" value="1"/>
</dbReference>
<organism evidence="3 4">
    <name type="scientific">Crateriforma conspicua</name>
    <dbReference type="NCBI Taxonomy" id="2527996"/>
    <lineage>
        <taxon>Bacteria</taxon>
        <taxon>Pseudomonadati</taxon>
        <taxon>Planctomycetota</taxon>
        <taxon>Planctomycetia</taxon>
        <taxon>Planctomycetales</taxon>
        <taxon>Planctomycetaceae</taxon>
        <taxon>Crateriforma</taxon>
    </lineage>
</organism>
<dbReference type="Pfam" id="PF01609">
    <property type="entry name" value="DDE_Tnp_1"/>
    <property type="match status" value="1"/>
</dbReference>
<evidence type="ECO:0000313" key="3">
    <source>
        <dbReference type="EMBL" id="TWT68223.1"/>
    </source>
</evidence>
<evidence type="ECO:0000259" key="2">
    <source>
        <dbReference type="Pfam" id="PF13340"/>
    </source>
</evidence>
<dbReference type="PANTHER" id="PTHR30007">
    <property type="entry name" value="PHP DOMAIN PROTEIN"/>
    <property type="match status" value="1"/>
</dbReference>
<comment type="caution">
    <text evidence="3">The sequence shown here is derived from an EMBL/GenBank/DDBJ whole genome shotgun (WGS) entry which is preliminary data.</text>
</comment>
<keyword evidence="4" id="KW-1185">Reference proteome</keyword>
<sequence length="273" mass="31661">MPRHRLTDREFNAIRHLLPKQRTGKKGRPWVDHRSVIDGIFWILETGSPWRDLPEVFGKWQTVYARFRRWNLEGLWDRVYNAILRRLDKLDKIDRTLWCVDGSVIRAHRCSAGMIPQSEENDELVALGRSRGGYSTKIHILCDGQGTLLGITATGGQRHESTELENLIDHCELSLHRYDSRPDAIAGDKGYSSHAIRDLLRELGIEPVIGSKSNESREEEFDREAYRRRNIVERLIGWLKESRRVATRYDKLACSYLAFVQLAALRRALKLIC</sequence>
<dbReference type="GO" id="GO:0004803">
    <property type="term" value="F:transposase activity"/>
    <property type="evidence" value="ECO:0007669"/>
    <property type="project" value="InterPro"/>
</dbReference>
<dbReference type="GO" id="GO:0006313">
    <property type="term" value="P:DNA transposition"/>
    <property type="evidence" value="ECO:0007669"/>
    <property type="project" value="InterPro"/>
</dbReference>
<proteinExistence type="predicted"/>
<dbReference type="InterPro" id="IPR002559">
    <property type="entry name" value="Transposase_11"/>
</dbReference>
<evidence type="ECO:0000313" key="4">
    <source>
        <dbReference type="Proteomes" id="UP000317238"/>
    </source>
</evidence>